<dbReference type="InterPro" id="IPR017853">
    <property type="entry name" value="GH"/>
</dbReference>
<dbReference type="InterPro" id="IPR001579">
    <property type="entry name" value="Glyco_hydro_18_chit_AS"/>
</dbReference>
<dbReference type="SMART" id="SM00495">
    <property type="entry name" value="ChtBD3"/>
    <property type="match status" value="2"/>
</dbReference>
<dbReference type="Gene3D" id="2.60.40.10">
    <property type="entry name" value="Immunoglobulins"/>
    <property type="match status" value="3"/>
</dbReference>
<dbReference type="SUPFAM" id="SSF51055">
    <property type="entry name" value="Carbohydrate binding domain"/>
    <property type="match status" value="1"/>
</dbReference>
<evidence type="ECO:0000256" key="5">
    <source>
        <dbReference type="ARBA" id="ARBA00022801"/>
    </source>
</evidence>
<evidence type="ECO:0000313" key="13">
    <source>
        <dbReference type="Proteomes" id="UP000023541"/>
    </source>
</evidence>
<dbReference type="OrthoDB" id="9775889at2"/>
<comment type="similarity">
    <text evidence="2">Belongs to the glycosyl hydrolase 18 family. Chitinase class II subfamily.</text>
</comment>
<keyword evidence="13" id="KW-1185">Reference proteome</keyword>
<dbReference type="CDD" id="cd12215">
    <property type="entry name" value="ChiC_BD"/>
    <property type="match status" value="1"/>
</dbReference>
<proteinExistence type="inferred from homology"/>
<dbReference type="PANTHER" id="PTHR11177:SF317">
    <property type="entry name" value="CHITINASE 12-RELATED"/>
    <property type="match status" value="1"/>
</dbReference>
<comment type="caution">
    <text evidence="12">The sequence shown here is derived from an EMBL/GenBank/DDBJ whole genome shotgun (WGS) entry which is preliminary data.</text>
</comment>
<evidence type="ECO:0000256" key="7">
    <source>
        <dbReference type="ARBA" id="ARBA00023277"/>
    </source>
</evidence>
<dbReference type="Pfam" id="PF18962">
    <property type="entry name" value="Por_Secre_tail"/>
    <property type="match status" value="1"/>
</dbReference>
<organism evidence="12 13">
    <name type="scientific">Aquimarina atlantica</name>
    <dbReference type="NCBI Taxonomy" id="1317122"/>
    <lineage>
        <taxon>Bacteria</taxon>
        <taxon>Pseudomonadati</taxon>
        <taxon>Bacteroidota</taxon>
        <taxon>Flavobacteriia</taxon>
        <taxon>Flavobacteriales</taxon>
        <taxon>Flavobacteriaceae</taxon>
        <taxon>Aquimarina</taxon>
    </lineage>
</organism>
<dbReference type="Pfam" id="PF02839">
    <property type="entry name" value="CBM_5_12"/>
    <property type="match status" value="1"/>
</dbReference>
<dbReference type="eggNOG" id="COG3979">
    <property type="taxonomic scope" value="Bacteria"/>
</dbReference>
<evidence type="ECO:0000256" key="3">
    <source>
        <dbReference type="ARBA" id="ARBA00012729"/>
    </source>
</evidence>
<accession>A0A023BW51</accession>
<dbReference type="SMART" id="SM00636">
    <property type="entry name" value="Glyco_18"/>
    <property type="match status" value="1"/>
</dbReference>
<dbReference type="STRING" id="1317122.ATO12_15490"/>
<dbReference type="InterPro" id="IPR050314">
    <property type="entry name" value="Glycosyl_Hydrlase_18"/>
</dbReference>
<dbReference type="Gene3D" id="3.10.50.10">
    <property type="match status" value="1"/>
</dbReference>
<evidence type="ECO:0000256" key="10">
    <source>
        <dbReference type="SAM" id="SignalP"/>
    </source>
</evidence>
<dbReference type="PANTHER" id="PTHR11177">
    <property type="entry name" value="CHITINASE"/>
    <property type="match status" value="1"/>
</dbReference>
<dbReference type="RefSeq" id="WP_051575755.1">
    <property type="nucleotide sequence ID" value="NZ_AQRA01000004.1"/>
</dbReference>
<feature type="chain" id="PRO_5001517529" description="chitinase" evidence="10">
    <location>
        <begin position="36"/>
        <end position="1029"/>
    </location>
</feature>
<keyword evidence="6" id="KW-0624">Polysaccharide degradation</keyword>
<comment type="catalytic activity">
    <reaction evidence="1">
        <text>Random endo-hydrolysis of N-acetyl-beta-D-glucosaminide (1-&gt;4)-beta-linkages in chitin and chitodextrins.</text>
        <dbReference type="EC" id="3.2.1.14"/>
    </reaction>
</comment>
<feature type="domain" description="GH18" evidence="11">
    <location>
        <begin position="50"/>
        <end position="520"/>
    </location>
</feature>
<keyword evidence="7" id="KW-0119">Carbohydrate metabolism</keyword>
<keyword evidence="8 9" id="KW-0326">Glycosidase</keyword>
<dbReference type="InterPro" id="IPR036573">
    <property type="entry name" value="CBM_sf_5/12"/>
</dbReference>
<dbReference type="GO" id="GO:0006032">
    <property type="term" value="P:chitin catabolic process"/>
    <property type="evidence" value="ECO:0007669"/>
    <property type="project" value="UniProtKB-KW"/>
</dbReference>
<dbReference type="AlphaFoldDB" id="A0A023BW51"/>
<feature type="signal peptide" evidence="10">
    <location>
        <begin position="1"/>
        <end position="35"/>
    </location>
</feature>
<dbReference type="SMART" id="SM00089">
    <property type="entry name" value="PKD"/>
    <property type="match status" value="3"/>
</dbReference>
<dbReference type="SUPFAM" id="SSF51445">
    <property type="entry name" value="(Trans)glycosidases"/>
    <property type="match status" value="1"/>
</dbReference>
<evidence type="ECO:0000256" key="2">
    <source>
        <dbReference type="ARBA" id="ARBA00009121"/>
    </source>
</evidence>
<dbReference type="InterPro" id="IPR018247">
    <property type="entry name" value="EF_Hand_1_Ca_BS"/>
</dbReference>
<dbReference type="InterPro" id="IPR011583">
    <property type="entry name" value="Chitinase_II/V-like_cat"/>
</dbReference>
<name>A0A023BW51_9FLAO</name>
<keyword evidence="6" id="KW-0146">Chitin degradation</keyword>
<dbReference type="InterPro" id="IPR022409">
    <property type="entry name" value="PKD/Chitinase_dom"/>
</dbReference>
<keyword evidence="5 9" id="KW-0378">Hydrolase</keyword>
<dbReference type="Gene3D" id="3.20.20.80">
    <property type="entry name" value="Glycosidases"/>
    <property type="match status" value="1"/>
</dbReference>
<dbReference type="InterPro" id="IPR029070">
    <property type="entry name" value="Chitinase_insertion_sf"/>
</dbReference>
<dbReference type="Gene3D" id="2.10.10.20">
    <property type="entry name" value="Carbohydrate-binding module superfamily 5/12"/>
    <property type="match status" value="1"/>
</dbReference>
<dbReference type="EC" id="3.2.1.14" evidence="3"/>
<evidence type="ECO:0000256" key="6">
    <source>
        <dbReference type="ARBA" id="ARBA00023024"/>
    </source>
</evidence>
<dbReference type="NCBIfam" id="TIGR04183">
    <property type="entry name" value="Por_Secre_tail"/>
    <property type="match status" value="1"/>
</dbReference>
<evidence type="ECO:0000313" key="12">
    <source>
        <dbReference type="EMBL" id="EZH74267.1"/>
    </source>
</evidence>
<dbReference type="InterPro" id="IPR013783">
    <property type="entry name" value="Ig-like_fold"/>
</dbReference>
<protein>
    <recommendedName>
        <fullName evidence="3">chitinase</fullName>
        <ecNumber evidence="3">3.2.1.14</ecNumber>
    </recommendedName>
</protein>
<dbReference type="eggNOG" id="COG3325">
    <property type="taxonomic scope" value="Bacteria"/>
</dbReference>
<dbReference type="GO" id="GO:0008061">
    <property type="term" value="F:chitin binding"/>
    <property type="evidence" value="ECO:0007669"/>
    <property type="project" value="InterPro"/>
</dbReference>
<dbReference type="Pfam" id="PF00704">
    <property type="entry name" value="Glyco_hydro_18"/>
    <property type="match status" value="1"/>
</dbReference>
<sequence>MKKLNQTFKARRFLDLYLKTSLLFIFMCISTIAFAQVNTGGSATTSDHQKQIIGYITNWDAWKNSKAGVPEAGALTHLNIDYSKYTILNYSFFGVARDGSLHSGDHRNKNIYQDGVTQEPADLFYTDLYSSWDLHLLFGELEYVNYVNEDIKRRAEAQGFQVEVGASTWTHPVWGLSGGLPLPLKKENGAPGLLDLAHQKGVKVMASIGGWSMCKHFPEMAADPVKRAKFIEDCKRLINIGFDGIDLDWEYPGPFSGMNFTGSQADFANFESLLQEIRNAIGPTKLITSAMAADPRKLDGFNWSGVVANMDYFNMMTYDYNGGWSNKAGHNAPVYPYTDAEVSFFNWQSTLQKLVEAGVPKNKICFGAPFYGRGVVTEGNADLNVKTVKRAETVQPDGPIQTAADYTNWPKEVYDGTPNYFFIKQKALSPNSGWTRKWDDEAKVPYLVNGKYFLSYDDEESIGIKAQFINDNELAGTIIWTVYGDLEFGGTATSFGRKLKRWSDVKSPLVNKINEVFANGGSGGNVSPTVNITAPANNATFTEGDTVLITANAADSDGTITKVEFYNGSIKLGEDTTSPYEYSWASVAAGNYTLTAKATDNGNASTTSSAVSISVNGSGTNTPPVVNITEPANNATFTEGTTIVIKANASDPDADGSITKVEFYNGTTLLGEDTTAPYEYSWANVAKGNYTLTAKATDDKNATTVSSGVSVTVNGSTGGDNCSNFPTWSATEVYTGGKDVKYNNVHYQAKWWTQNQNPETNSNPDGVWKKIGPCDNNGGGNNVPPTVSIASPANNTTFVEGTSVDITANASDSDGTITKVEFFNGATKLGEDTSSPYTYTISNASVGSYTLTAKATDNEGATSTSSAISISVTTGGGNGSCDGVPQYVAGTSYSKDQEVQNEGEKFKCNIPGWCSSAAAWAYAPGTGAHWQSAWSKTGDCTVRNSAVSVFPNPTENGIINVMINSGKSNSNFRFEVHSLNGTKLLDFENNVMNGKNGKTFDISSLKTGLYLYTITIGKEKEYGKMKVSN</sequence>
<dbReference type="GO" id="GO:0008843">
    <property type="term" value="F:endochitinase activity"/>
    <property type="evidence" value="ECO:0007669"/>
    <property type="project" value="UniProtKB-EC"/>
</dbReference>
<dbReference type="PROSITE" id="PS01095">
    <property type="entry name" value="GH18_1"/>
    <property type="match status" value="1"/>
</dbReference>
<evidence type="ECO:0000256" key="9">
    <source>
        <dbReference type="RuleBase" id="RU000489"/>
    </source>
</evidence>
<dbReference type="EMBL" id="AQRA01000004">
    <property type="protein sequence ID" value="EZH74267.1"/>
    <property type="molecule type" value="Genomic_DNA"/>
</dbReference>
<dbReference type="eggNOG" id="COG3866">
    <property type="taxonomic scope" value="Bacteria"/>
</dbReference>
<dbReference type="Proteomes" id="UP000023541">
    <property type="component" value="Unassembled WGS sequence"/>
</dbReference>
<dbReference type="GO" id="GO:0030246">
    <property type="term" value="F:carbohydrate binding"/>
    <property type="evidence" value="ECO:0007669"/>
    <property type="project" value="InterPro"/>
</dbReference>
<reference evidence="12 13" key="1">
    <citation type="submission" date="2014-04" db="EMBL/GenBank/DDBJ databases">
        <title>Aquimarina sp. 22II-S11-z7 Genome Sequencing.</title>
        <authorList>
            <person name="Lai Q."/>
        </authorList>
    </citation>
    <scope>NUCLEOTIDE SEQUENCE [LARGE SCALE GENOMIC DNA]</scope>
    <source>
        <strain evidence="12 13">22II-S11-z7</strain>
    </source>
</reference>
<dbReference type="GO" id="GO:0005975">
    <property type="term" value="P:carbohydrate metabolic process"/>
    <property type="evidence" value="ECO:0007669"/>
    <property type="project" value="InterPro"/>
</dbReference>
<evidence type="ECO:0000256" key="4">
    <source>
        <dbReference type="ARBA" id="ARBA00022729"/>
    </source>
</evidence>
<dbReference type="Pfam" id="PF17957">
    <property type="entry name" value="Big_7"/>
    <property type="match status" value="3"/>
</dbReference>
<dbReference type="PROSITE" id="PS00018">
    <property type="entry name" value="EF_HAND_1"/>
    <property type="match status" value="1"/>
</dbReference>
<dbReference type="InterPro" id="IPR001223">
    <property type="entry name" value="Glyco_hydro18_cat"/>
</dbReference>
<evidence type="ECO:0000259" key="11">
    <source>
        <dbReference type="PROSITE" id="PS51910"/>
    </source>
</evidence>
<evidence type="ECO:0000256" key="1">
    <source>
        <dbReference type="ARBA" id="ARBA00000822"/>
    </source>
</evidence>
<keyword evidence="4 10" id="KW-0732">Signal</keyword>
<dbReference type="InterPro" id="IPR003610">
    <property type="entry name" value="CBM5/12"/>
</dbReference>
<dbReference type="PROSITE" id="PS51910">
    <property type="entry name" value="GH18_2"/>
    <property type="match status" value="1"/>
</dbReference>
<evidence type="ECO:0000256" key="8">
    <source>
        <dbReference type="ARBA" id="ARBA00023295"/>
    </source>
</evidence>
<dbReference type="GO" id="GO:0005576">
    <property type="term" value="C:extracellular region"/>
    <property type="evidence" value="ECO:0007669"/>
    <property type="project" value="InterPro"/>
</dbReference>
<dbReference type="SUPFAM" id="SSF54556">
    <property type="entry name" value="Chitinase insertion domain"/>
    <property type="match status" value="1"/>
</dbReference>
<dbReference type="InterPro" id="IPR026444">
    <property type="entry name" value="Secre_tail"/>
</dbReference>
<gene>
    <name evidence="12" type="ORF">ATO12_15490</name>
</gene>